<evidence type="ECO:0000256" key="3">
    <source>
        <dbReference type="ARBA" id="ARBA00022741"/>
    </source>
</evidence>
<keyword evidence="2" id="KW-0813">Transport</keyword>
<dbReference type="GO" id="GO:0055085">
    <property type="term" value="P:transmembrane transport"/>
    <property type="evidence" value="ECO:0007669"/>
    <property type="project" value="UniProtKB-ARBA"/>
</dbReference>
<keyword evidence="7" id="KW-1185">Reference proteome</keyword>
<dbReference type="FunFam" id="3.40.50.300:FF:000016">
    <property type="entry name" value="Oligopeptide ABC transporter ATP-binding component"/>
    <property type="match status" value="1"/>
</dbReference>
<dbReference type="PANTHER" id="PTHR43776:SF7">
    <property type="entry name" value="D,D-DIPEPTIDE TRANSPORT ATP-BINDING PROTEIN DDPF-RELATED"/>
    <property type="match status" value="1"/>
</dbReference>
<dbReference type="Pfam" id="PF00005">
    <property type="entry name" value="ABC_tran"/>
    <property type="match status" value="1"/>
</dbReference>
<evidence type="ECO:0000256" key="2">
    <source>
        <dbReference type="ARBA" id="ARBA00022448"/>
    </source>
</evidence>
<protein>
    <submittedName>
        <fullName evidence="6">Oligopeptide/dipeptide ABC transporter, ATPase subunit</fullName>
    </submittedName>
</protein>
<dbReference type="AlphaFoldDB" id="A0LP62"/>
<dbReference type="SMART" id="SM00382">
    <property type="entry name" value="AAA"/>
    <property type="match status" value="1"/>
</dbReference>
<dbReference type="OrthoDB" id="9809450at2"/>
<accession>A0LP62</accession>
<keyword evidence="4" id="KW-0067">ATP-binding</keyword>
<dbReference type="PANTHER" id="PTHR43776">
    <property type="entry name" value="TRANSPORT ATP-BINDING PROTEIN"/>
    <property type="match status" value="1"/>
</dbReference>
<evidence type="ECO:0000256" key="4">
    <source>
        <dbReference type="ARBA" id="ARBA00022840"/>
    </source>
</evidence>
<reference evidence="6 7" key="1">
    <citation type="submission" date="2006-10" db="EMBL/GenBank/DDBJ databases">
        <title>Complete sequence of Syntrophobacter fumaroxidans MPOB.</title>
        <authorList>
            <consortium name="US DOE Joint Genome Institute"/>
            <person name="Copeland A."/>
            <person name="Lucas S."/>
            <person name="Lapidus A."/>
            <person name="Barry K."/>
            <person name="Detter J.C."/>
            <person name="Glavina del Rio T."/>
            <person name="Hammon N."/>
            <person name="Israni S."/>
            <person name="Pitluck S."/>
            <person name="Goltsman E.G."/>
            <person name="Martinez M."/>
            <person name="Schmutz J."/>
            <person name="Larimer F."/>
            <person name="Land M."/>
            <person name="Hauser L."/>
            <person name="Kyrpides N."/>
            <person name="Kim E."/>
            <person name="Boone D.R."/>
            <person name="Brockman F."/>
            <person name="Culley D."/>
            <person name="Ferry J."/>
            <person name="Gunsalus R."/>
            <person name="McInerney M.J."/>
            <person name="Morrison M."/>
            <person name="Plugge C."/>
            <person name="Rohlin L."/>
            <person name="Scholten J."/>
            <person name="Sieber J."/>
            <person name="Stams A.J.M."/>
            <person name="Worm P."/>
            <person name="Henstra A.M."/>
            <person name="Richardson P."/>
        </authorList>
    </citation>
    <scope>NUCLEOTIDE SEQUENCE [LARGE SCALE GENOMIC DNA]</scope>
    <source>
        <strain evidence="7">DSM 10017 / MPOB</strain>
    </source>
</reference>
<feature type="domain" description="ABC transporter" evidence="5">
    <location>
        <begin position="10"/>
        <end position="260"/>
    </location>
</feature>
<organism evidence="6 7">
    <name type="scientific">Syntrophobacter fumaroxidans (strain DSM 10017 / MPOB)</name>
    <dbReference type="NCBI Taxonomy" id="335543"/>
    <lineage>
        <taxon>Bacteria</taxon>
        <taxon>Pseudomonadati</taxon>
        <taxon>Thermodesulfobacteriota</taxon>
        <taxon>Syntrophobacteria</taxon>
        <taxon>Syntrophobacterales</taxon>
        <taxon>Syntrophobacteraceae</taxon>
        <taxon>Syntrophobacter</taxon>
    </lineage>
</organism>
<dbReference type="NCBIfam" id="TIGR01727">
    <property type="entry name" value="oligo_HPY"/>
    <property type="match status" value="1"/>
</dbReference>
<dbReference type="SUPFAM" id="SSF52540">
    <property type="entry name" value="P-loop containing nucleoside triphosphate hydrolases"/>
    <property type="match status" value="1"/>
</dbReference>
<evidence type="ECO:0000259" key="5">
    <source>
        <dbReference type="PROSITE" id="PS50893"/>
    </source>
</evidence>
<dbReference type="PROSITE" id="PS50893">
    <property type="entry name" value="ABC_TRANSPORTER_2"/>
    <property type="match status" value="1"/>
</dbReference>
<dbReference type="STRING" id="335543.Sfum_3544"/>
<dbReference type="InterPro" id="IPR050319">
    <property type="entry name" value="ABC_transp_ATP-bind"/>
</dbReference>
<dbReference type="EMBL" id="CP000478">
    <property type="protein sequence ID" value="ABK19214.1"/>
    <property type="molecule type" value="Genomic_DNA"/>
</dbReference>
<dbReference type="HOGENOM" id="CLU_000604_1_23_7"/>
<gene>
    <name evidence="6" type="ordered locus">Sfum_3544</name>
</gene>
<comment type="similarity">
    <text evidence="1">Belongs to the ABC transporter superfamily.</text>
</comment>
<dbReference type="eggNOG" id="COG4608">
    <property type="taxonomic scope" value="Bacteria"/>
</dbReference>
<dbReference type="InParanoid" id="A0LP62"/>
<dbReference type="InterPro" id="IPR003439">
    <property type="entry name" value="ABC_transporter-like_ATP-bd"/>
</dbReference>
<proteinExistence type="inferred from homology"/>
<dbReference type="InterPro" id="IPR013563">
    <property type="entry name" value="Oligopep_ABC_C"/>
</dbReference>
<dbReference type="RefSeq" id="WP_011700339.1">
    <property type="nucleotide sequence ID" value="NC_008554.1"/>
</dbReference>
<dbReference type="Pfam" id="PF08352">
    <property type="entry name" value="oligo_HPY"/>
    <property type="match status" value="1"/>
</dbReference>
<dbReference type="GO" id="GO:0015833">
    <property type="term" value="P:peptide transport"/>
    <property type="evidence" value="ECO:0007669"/>
    <property type="project" value="InterPro"/>
</dbReference>
<dbReference type="InterPro" id="IPR003593">
    <property type="entry name" value="AAA+_ATPase"/>
</dbReference>
<dbReference type="Proteomes" id="UP000001784">
    <property type="component" value="Chromosome"/>
</dbReference>
<name>A0LP62_SYNFM</name>
<dbReference type="InterPro" id="IPR017871">
    <property type="entry name" value="ABC_transporter-like_CS"/>
</dbReference>
<dbReference type="PROSITE" id="PS00211">
    <property type="entry name" value="ABC_TRANSPORTER_1"/>
    <property type="match status" value="1"/>
</dbReference>
<dbReference type="CDD" id="cd03257">
    <property type="entry name" value="ABC_NikE_OppD_transporters"/>
    <property type="match status" value="1"/>
</dbReference>
<evidence type="ECO:0000313" key="6">
    <source>
        <dbReference type="EMBL" id="ABK19214.1"/>
    </source>
</evidence>
<keyword evidence="3" id="KW-0547">Nucleotide-binding</keyword>
<dbReference type="Gene3D" id="3.40.50.300">
    <property type="entry name" value="P-loop containing nucleotide triphosphate hydrolases"/>
    <property type="match status" value="1"/>
</dbReference>
<evidence type="ECO:0000313" key="7">
    <source>
        <dbReference type="Proteomes" id="UP000001784"/>
    </source>
</evidence>
<dbReference type="InterPro" id="IPR027417">
    <property type="entry name" value="P-loop_NTPase"/>
</dbReference>
<dbReference type="KEGG" id="sfu:Sfum_3544"/>
<dbReference type="GO" id="GO:0005524">
    <property type="term" value="F:ATP binding"/>
    <property type="evidence" value="ECO:0007669"/>
    <property type="project" value="UniProtKB-KW"/>
</dbReference>
<dbReference type="GO" id="GO:0016887">
    <property type="term" value="F:ATP hydrolysis activity"/>
    <property type="evidence" value="ECO:0007669"/>
    <property type="project" value="InterPro"/>
</dbReference>
<sequence length="328" mass="36776">MQTGQQETLLALSNLKKHYPITRGFVRRQVGSVRAVDGVDLAVSRGETLGLVGESGCGKSTLGRLILRLESPTQGEITYDGKNLLTLPAREMHALRRRMQIIFQDPYSSLNPRQTVGRTIGEGLVIHRVGTAAERRERVREIMEVVGLRPEQINRYPHEFSGGQRQRIGIARALALNPEFMICDEPLSALDVSIQAQVINLLLDLQERFRLTYLFISHDLSVVRHISDRVAVMYLGRIVELAEKTTLFDSPCHPYTKTLLEAIPVPDPKASGKRGHAKAELEPDTCELARCVFKPRCREATPACDDRAPPLVEHAPGHWVRCFRHGVE</sequence>
<evidence type="ECO:0000256" key="1">
    <source>
        <dbReference type="ARBA" id="ARBA00005417"/>
    </source>
</evidence>
<dbReference type="FunCoup" id="A0LP62">
    <property type="interactions" value="107"/>
</dbReference>